<organism evidence="4 5">
    <name type="scientific">Gracilariopsis chorda</name>
    <dbReference type="NCBI Taxonomy" id="448386"/>
    <lineage>
        <taxon>Eukaryota</taxon>
        <taxon>Rhodophyta</taxon>
        <taxon>Florideophyceae</taxon>
        <taxon>Rhodymeniophycidae</taxon>
        <taxon>Gracilariales</taxon>
        <taxon>Gracilariaceae</taxon>
        <taxon>Gracilariopsis</taxon>
    </lineage>
</organism>
<dbReference type="CDD" id="cd04369">
    <property type="entry name" value="Bromodomain"/>
    <property type="match status" value="1"/>
</dbReference>
<name>A0A2V3ITY5_9FLOR</name>
<accession>A0A2V3ITY5</accession>
<dbReference type="InterPro" id="IPR001487">
    <property type="entry name" value="Bromodomain"/>
</dbReference>
<evidence type="ECO:0000256" key="1">
    <source>
        <dbReference type="ARBA" id="ARBA00023117"/>
    </source>
</evidence>
<reference evidence="4 5" key="1">
    <citation type="journal article" date="2018" name="Mol. Biol. Evol.">
        <title>Analysis of the draft genome of the red seaweed Gracilariopsis chorda provides insights into genome size evolution in Rhodophyta.</title>
        <authorList>
            <person name="Lee J."/>
            <person name="Yang E.C."/>
            <person name="Graf L."/>
            <person name="Yang J.H."/>
            <person name="Qiu H."/>
            <person name="Zel Zion U."/>
            <person name="Chan C.X."/>
            <person name="Stephens T.G."/>
            <person name="Weber A.P.M."/>
            <person name="Boo G.H."/>
            <person name="Boo S.M."/>
            <person name="Kim K.M."/>
            <person name="Shin Y."/>
            <person name="Jung M."/>
            <person name="Lee S.J."/>
            <person name="Yim H.S."/>
            <person name="Lee J.H."/>
            <person name="Bhattacharya D."/>
            <person name="Yoon H.S."/>
        </authorList>
    </citation>
    <scope>NUCLEOTIDE SEQUENCE [LARGE SCALE GENOMIC DNA]</scope>
    <source>
        <strain evidence="4 5">SKKU-2015</strain>
        <tissue evidence="4">Whole body</tissue>
    </source>
</reference>
<dbReference type="SMART" id="SM00297">
    <property type="entry name" value="BROMO"/>
    <property type="match status" value="1"/>
</dbReference>
<comment type="caution">
    <text evidence="4">The sequence shown here is derived from an EMBL/GenBank/DDBJ whole genome shotgun (WGS) entry which is preliminary data.</text>
</comment>
<dbReference type="InterPro" id="IPR051831">
    <property type="entry name" value="Bromodomain_contain_prot"/>
</dbReference>
<sequence>MERRAHCAWMAWQLGSFVHTAGPALRRSTKRVPRVVFVSMEALRPLRVPTRVLGDLKKQLKKRGNNLLGKVSYCDGYWMFLQHVDFVAINGYAEVFAHPMELSICHYNLAMGVYRMLMKLRADLDLIWYNCCTFNANDSIYFKEAMCSRQFLNCPAFANRLLSLSERRVRVKLTPVGNS</sequence>
<dbReference type="Pfam" id="PF00439">
    <property type="entry name" value="Bromodomain"/>
    <property type="match status" value="1"/>
</dbReference>
<dbReference type="PANTHER" id="PTHR22881">
    <property type="entry name" value="BROMODOMAIN CONTAINING PROTEIN"/>
    <property type="match status" value="1"/>
</dbReference>
<dbReference type="EMBL" id="NBIV01000058">
    <property type="protein sequence ID" value="PXF45563.1"/>
    <property type="molecule type" value="Genomic_DNA"/>
</dbReference>
<evidence type="ECO:0000259" key="3">
    <source>
        <dbReference type="PROSITE" id="PS50014"/>
    </source>
</evidence>
<dbReference type="InterPro" id="IPR036427">
    <property type="entry name" value="Bromodomain-like_sf"/>
</dbReference>
<evidence type="ECO:0000313" key="5">
    <source>
        <dbReference type="Proteomes" id="UP000247409"/>
    </source>
</evidence>
<dbReference type="Proteomes" id="UP000247409">
    <property type="component" value="Unassembled WGS sequence"/>
</dbReference>
<feature type="domain" description="Bromo" evidence="3">
    <location>
        <begin position="78"/>
        <end position="142"/>
    </location>
</feature>
<evidence type="ECO:0000313" key="4">
    <source>
        <dbReference type="EMBL" id="PXF45563.1"/>
    </source>
</evidence>
<dbReference type="PROSITE" id="PS50014">
    <property type="entry name" value="BROMODOMAIN_2"/>
    <property type="match status" value="1"/>
</dbReference>
<gene>
    <name evidence="4" type="ORF">BWQ96_04701</name>
</gene>
<evidence type="ECO:0000256" key="2">
    <source>
        <dbReference type="PROSITE-ProRule" id="PRU00035"/>
    </source>
</evidence>
<keyword evidence="1 2" id="KW-0103">Bromodomain</keyword>
<dbReference type="OrthoDB" id="21449at2759"/>
<dbReference type="GO" id="GO:0016740">
    <property type="term" value="F:transferase activity"/>
    <property type="evidence" value="ECO:0007669"/>
    <property type="project" value="UniProtKB-KW"/>
</dbReference>
<keyword evidence="5" id="KW-1185">Reference proteome</keyword>
<keyword evidence="4" id="KW-0808">Transferase</keyword>
<dbReference type="AlphaFoldDB" id="A0A2V3ITY5"/>
<proteinExistence type="predicted"/>
<protein>
    <submittedName>
        <fullName evidence="4">Histone acetyltransferase GCN5</fullName>
    </submittedName>
</protein>
<dbReference type="SUPFAM" id="SSF47370">
    <property type="entry name" value="Bromodomain"/>
    <property type="match status" value="1"/>
</dbReference>
<dbReference type="STRING" id="448386.A0A2V3ITY5"/>
<dbReference type="PANTHER" id="PTHR22881:SF27">
    <property type="entry name" value="BROMODOMAIN CONTAINING 7_9"/>
    <property type="match status" value="1"/>
</dbReference>
<dbReference type="Gene3D" id="1.20.920.10">
    <property type="entry name" value="Bromodomain-like"/>
    <property type="match status" value="1"/>
</dbReference>